<dbReference type="Proteomes" id="UP001151760">
    <property type="component" value="Unassembled WGS sequence"/>
</dbReference>
<proteinExistence type="predicted"/>
<evidence type="ECO:0000313" key="2">
    <source>
        <dbReference type="EMBL" id="GJS56244.1"/>
    </source>
</evidence>
<accession>A0ABQ4WTN1</accession>
<gene>
    <name evidence="2" type="ORF">Tco_0629606</name>
</gene>
<name>A0ABQ4WTN1_9ASTR</name>
<evidence type="ECO:0000256" key="1">
    <source>
        <dbReference type="SAM" id="MobiDB-lite"/>
    </source>
</evidence>
<sequence length="222" mass="24701">MQPLSINQKSQKVEAHTRNSKPSLTKEDSESKSICLTCNKCLFDARHDLCVEQYLSKVNDRARAKAVKNINMKKWKPTGKMFKNVGYKWVPTGRTFTIVGTKCPLTRFTSTKIVPPRKLVKSTVTTNIKPSSASQWRLKETNHARSSSAPKIVESRIPNHLEPNNHMGSNVSISPCSSSVQCRSYKSYLGLGLHQLTSGYINSGLVQNPSSSTPNVPPSKRD</sequence>
<reference evidence="2" key="1">
    <citation type="journal article" date="2022" name="Int. J. Mol. Sci.">
        <title>Draft Genome of Tanacetum Coccineum: Genomic Comparison of Closely Related Tanacetum-Family Plants.</title>
        <authorList>
            <person name="Yamashiro T."/>
            <person name="Shiraishi A."/>
            <person name="Nakayama K."/>
            <person name="Satake H."/>
        </authorList>
    </citation>
    <scope>NUCLEOTIDE SEQUENCE</scope>
</reference>
<evidence type="ECO:0000313" key="3">
    <source>
        <dbReference type="Proteomes" id="UP001151760"/>
    </source>
</evidence>
<organism evidence="2 3">
    <name type="scientific">Tanacetum coccineum</name>
    <dbReference type="NCBI Taxonomy" id="301880"/>
    <lineage>
        <taxon>Eukaryota</taxon>
        <taxon>Viridiplantae</taxon>
        <taxon>Streptophyta</taxon>
        <taxon>Embryophyta</taxon>
        <taxon>Tracheophyta</taxon>
        <taxon>Spermatophyta</taxon>
        <taxon>Magnoliopsida</taxon>
        <taxon>eudicotyledons</taxon>
        <taxon>Gunneridae</taxon>
        <taxon>Pentapetalae</taxon>
        <taxon>asterids</taxon>
        <taxon>campanulids</taxon>
        <taxon>Asterales</taxon>
        <taxon>Asteraceae</taxon>
        <taxon>Asteroideae</taxon>
        <taxon>Anthemideae</taxon>
        <taxon>Anthemidinae</taxon>
        <taxon>Tanacetum</taxon>
    </lineage>
</organism>
<dbReference type="EMBL" id="BQNB010008922">
    <property type="protein sequence ID" value="GJS56244.1"/>
    <property type="molecule type" value="Genomic_DNA"/>
</dbReference>
<feature type="region of interest" description="Disordered" evidence="1">
    <location>
        <begin position="1"/>
        <end position="26"/>
    </location>
</feature>
<protein>
    <submittedName>
        <fullName evidence="2">Uncharacterized protein</fullName>
    </submittedName>
</protein>
<reference evidence="2" key="2">
    <citation type="submission" date="2022-01" db="EMBL/GenBank/DDBJ databases">
        <authorList>
            <person name="Yamashiro T."/>
            <person name="Shiraishi A."/>
            <person name="Satake H."/>
            <person name="Nakayama K."/>
        </authorList>
    </citation>
    <scope>NUCLEOTIDE SEQUENCE</scope>
</reference>
<feature type="compositionally biased region" description="Polar residues" evidence="1">
    <location>
        <begin position="1"/>
        <end position="10"/>
    </location>
</feature>
<comment type="caution">
    <text evidence="2">The sequence shown here is derived from an EMBL/GenBank/DDBJ whole genome shotgun (WGS) entry which is preliminary data.</text>
</comment>
<keyword evidence="3" id="KW-1185">Reference proteome</keyword>